<sequence length="193" mass="21199">MKIFFTRFLGPRTAEKRSGMLRRDGFRKRLIGDAALGTPRARFHVTGGLSTTWIFAVGYISAAILSAPFLSATIVTKTPCGPLSGTSTRHPACSSGCTVKASGPQTPCPPQPACVRSCPLSTASPMRRHVRKSPAPCRSHRHWRNGKFAHRRRRPLAGVQLRTTNTNGGRIVLAASRWFNHRARPSSFLRLRA</sequence>
<dbReference type="Proteomes" id="UP000055019">
    <property type="component" value="Unassembled WGS sequence"/>
</dbReference>
<evidence type="ECO:0000313" key="1">
    <source>
        <dbReference type="EMBL" id="SAL87769.1"/>
    </source>
</evidence>
<accession>A0A158L427</accession>
<gene>
    <name evidence="1" type="ORF">AWB74_08256</name>
</gene>
<proteinExistence type="predicted"/>
<reference evidence="1" key="1">
    <citation type="submission" date="2016-01" db="EMBL/GenBank/DDBJ databases">
        <authorList>
            <person name="Peeters C."/>
        </authorList>
    </citation>
    <scope>NUCLEOTIDE SEQUENCE [LARGE SCALE GENOMIC DNA]</scope>
    <source>
        <strain evidence="1">LMG 29317</strain>
    </source>
</reference>
<protein>
    <submittedName>
        <fullName evidence="1">Uncharacterized protein</fullName>
    </submittedName>
</protein>
<dbReference type="EMBL" id="FCOM02000101">
    <property type="protein sequence ID" value="SAL87769.1"/>
    <property type="molecule type" value="Genomic_DNA"/>
</dbReference>
<name>A0A158L427_9BURK</name>
<comment type="caution">
    <text evidence="1">The sequence shown here is derived from an EMBL/GenBank/DDBJ whole genome shotgun (WGS) entry which is preliminary data.</text>
</comment>
<organism evidence="1 2">
    <name type="scientific">Caballeronia arvi</name>
    <dbReference type="NCBI Taxonomy" id="1777135"/>
    <lineage>
        <taxon>Bacteria</taxon>
        <taxon>Pseudomonadati</taxon>
        <taxon>Pseudomonadota</taxon>
        <taxon>Betaproteobacteria</taxon>
        <taxon>Burkholderiales</taxon>
        <taxon>Burkholderiaceae</taxon>
        <taxon>Caballeronia</taxon>
    </lineage>
</organism>
<keyword evidence="2" id="KW-1185">Reference proteome</keyword>
<evidence type="ECO:0000313" key="2">
    <source>
        <dbReference type="Proteomes" id="UP000055019"/>
    </source>
</evidence>
<dbReference type="AlphaFoldDB" id="A0A158L427"/>